<feature type="region of interest" description="Disordered" evidence="1">
    <location>
        <begin position="69"/>
        <end position="92"/>
    </location>
</feature>
<proteinExistence type="predicted"/>
<feature type="compositionally biased region" description="Basic and acidic residues" evidence="1">
    <location>
        <begin position="78"/>
        <end position="92"/>
    </location>
</feature>
<gene>
    <name evidence="2" type="ORF">GCM10025876_08050</name>
</gene>
<evidence type="ECO:0000313" key="2">
    <source>
        <dbReference type="EMBL" id="GMA34601.1"/>
    </source>
</evidence>
<feature type="region of interest" description="Disordered" evidence="1">
    <location>
        <begin position="1"/>
        <end position="57"/>
    </location>
</feature>
<organism evidence="2 3">
    <name type="scientific">Demequina litorisediminis</name>
    <dbReference type="NCBI Taxonomy" id="1849022"/>
    <lineage>
        <taxon>Bacteria</taxon>
        <taxon>Bacillati</taxon>
        <taxon>Actinomycetota</taxon>
        <taxon>Actinomycetes</taxon>
        <taxon>Micrococcales</taxon>
        <taxon>Demequinaceae</taxon>
        <taxon>Demequina</taxon>
    </lineage>
</organism>
<dbReference type="Proteomes" id="UP001157125">
    <property type="component" value="Unassembled WGS sequence"/>
</dbReference>
<sequence length="92" mass="9944">MRLSSRVAGTRRGRGRGSSSNASRGTVAITNPQDVAGDGHPEQMRTRERDPPGTGIASIGLIHCVTAEHAPQNLQGLWRRDSRPQERTEDGT</sequence>
<evidence type="ECO:0000256" key="1">
    <source>
        <dbReference type="SAM" id="MobiDB-lite"/>
    </source>
</evidence>
<keyword evidence="3" id="KW-1185">Reference proteome</keyword>
<dbReference type="EMBL" id="BSUN01000001">
    <property type="protein sequence ID" value="GMA34601.1"/>
    <property type="molecule type" value="Genomic_DNA"/>
</dbReference>
<protein>
    <submittedName>
        <fullName evidence="2">Uncharacterized protein</fullName>
    </submittedName>
</protein>
<reference evidence="3" key="1">
    <citation type="journal article" date="2019" name="Int. J. Syst. Evol. Microbiol.">
        <title>The Global Catalogue of Microorganisms (GCM) 10K type strain sequencing project: providing services to taxonomists for standard genome sequencing and annotation.</title>
        <authorList>
            <consortium name="The Broad Institute Genomics Platform"/>
            <consortium name="The Broad Institute Genome Sequencing Center for Infectious Disease"/>
            <person name="Wu L."/>
            <person name="Ma J."/>
        </authorList>
    </citation>
    <scope>NUCLEOTIDE SEQUENCE [LARGE SCALE GENOMIC DNA]</scope>
    <source>
        <strain evidence="3">NBRC 112299</strain>
    </source>
</reference>
<accession>A0ABQ6IA68</accession>
<feature type="compositionally biased region" description="Low complexity" evidence="1">
    <location>
        <begin position="17"/>
        <end position="26"/>
    </location>
</feature>
<name>A0ABQ6IA68_9MICO</name>
<feature type="compositionally biased region" description="Basic and acidic residues" evidence="1">
    <location>
        <begin position="37"/>
        <end position="51"/>
    </location>
</feature>
<comment type="caution">
    <text evidence="2">The sequence shown here is derived from an EMBL/GenBank/DDBJ whole genome shotgun (WGS) entry which is preliminary data.</text>
</comment>
<evidence type="ECO:0000313" key="3">
    <source>
        <dbReference type="Proteomes" id="UP001157125"/>
    </source>
</evidence>